<dbReference type="Proteomes" id="UP001321475">
    <property type="component" value="Chromosome"/>
</dbReference>
<dbReference type="EMBL" id="AP027729">
    <property type="protein sequence ID" value="BDZ42463.1"/>
    <property type="molecule type" value="Genomic_DNA"/>
</dbReference>
<evidence type="ECO:0000313" key="2">
    <source>
        <dbReference type="Proteomes" id="UP001321475"/>
    </source>
</evidence>
<accession>A0ABM8G356</accession>
<gene>
    <name evidence="1" type="ORF">GCM10025865_17620</name>
</gene>
<sequence length="240" mass="26359">MRTSDVEVRYRSGSHDDVVTTLDAVDARQVAAGVPVRDFPVYVGRKNYSGHFWSATMGKHVVYESLLEQSWLWLADFAHEITSIAAQPMQVRGADGSRTRTRIPDFMCLTSTGSVRVVDVKPAVMLRKDAVAESLAWMAAACRSRGWEYDVWTGPDPVVLRNVRWIAAARAPHVMARLDVASLLAAASGGRTFADLEARLASSNRRSPRLELLGALWLGALTTDLTSPLGPDSWLEPTHA</sequence>
<proteinExistence type="predicted"/>
<dbReference type="NCBIfam" id="NF033179">
    <property type="entry name" value="TnsA_like_Actin"/>
    <property type="match status" value="1"/>
</dbReference>
<keyword evidence="2" id="KW-1185">Reference proteome</keyword>
<protein>
    <recommendedName>
        <fullName evidence="3">TnsA endonuclease N terminal</fullName>
    </recommendedName>
</protein>
<organism evidence="1 2">
    <name type="scientific">Paraoerskovia sediminicola</name>
    <dbReference type="NCBI Taxonomy" id="1138587"/>
    <lineage>
        <taxon>Bacteria</taxon>
        <taxon>Bacillati</taxon>
        <taxon>Actinomycetota</taxon>
        <taxon>Actinomycetes</taxon>
        <taxon>Micrococcales</taxon>
        <taxon>Cellulomonadaceae</taxon>
        <taxon>Paraoerskovia</taxon>
    </lineage>
</organism>
<reference evidence="2" key="1">
    <citation type="journal article" date="2019" name="Int. J. Syst. Evol. Microbiol.">
        <title>The Global Catalogue of Microorganisms (GCM) 10K type strain sequencing project: providing services to taxonomists for standard genome sequencing and annotation.</title>
        <authorList>
            <consortium name="The Broad Institute Genomics Platform"/>
            <consortium name="The Broad Institute Genome Sequencing Center for Infectious Disease"/>
            <person name="Wu L."/>
            <person name="Ma J."/>
        </authorList>
    </citation>
    <scope>NUCLEOTIDE SEQUENCE [LARGE SCALE GENOMIC DNA]</scope>
    <source>
        <strain evidence="2">NBRC 108565</strain>
    </source>
</reference>
<evidence type="ECO:0008006" key="3">
    <source>
        <dbReference type="Google" id="ProtNLM"/>
    </source>
</evidence>
<dbReference type="InterPro" id="IPR048000">
    <property type="entry name" value="TnsA-like"/>
</dbReference>
<dbReference type="RefSeq" id="WP_286216944.1">
    <property type="nucleotide sequence ID" value="NZ_AP027729.1"/>
</dbReference>
<evidence type="ECO:0000313" key="1">
    <source>
        <dbReference type="EMBL" id="BDZ42463.1"/>
    </source>
</evidence>
<name>A0ABM8G356_9CELL</name>